<gene>
    <name evidence="2" type="ORF">Agabi119p4_3478</name>
</gene>
<dbReference type="EMBL" id="JABXXO010000004">
    <property type="protein sequence ID" value="KAF7779133.1"/>
    <property type="molecule type" value="Genomic_DNA"/>
</dbReference>
<feature type="compositionally biased region" description="Low complexity" evidence="1">
    <location>
        <begin position="215"/>
        <end position="227"/>
    </location>
</feature>
<evidence type="ECO:0000313" key="2">
    <source>
        <dbReference type="EMBL" id="KAF7779133.1"/>
    </source>
</evidence>
<proteinExistence type="predicted"/>
<reference evidence="2 3" key="1">
    <citation type="journal article" name="Sci. Rep.">
        <title>Telomere-to-telomere assembled and centromere annotated genomes of the two main subspecies of the button mushroom Agaricus bisporus reveal especially polymorphic chromosome ends.</title>
        <authorList>
            <person name="Sonnenberg A.S.M."/>
            <person name="Sedaghat-Telgerd N."/>
            <person name="Lavrijssen B."/>
            <person name="Ohm R.A."/>
            <person name="Hendrickx P.M."/>
            <person name="Scholtmeijer K."/>
            <person name="Baars J.J.P."/>
            <person name="van Peer A."/>
        </authorList>
    </citation>
    <scope>NUCLEOTIDE SEQUENCE [LARGE SCALE GENOMIC DNA]</scope>
    <source>
        <strain evidence="2 3">H119_p4</strain>
    </source>
</reference>
<evidence type="ECO:0000256" key="1">
    <source>
        <dbReference type="SAM" id="MobiDB-lite"/>
    </source>
</evidence>
<name>A0A8H7F7B8_AGABI</name>
<comment type="caution">
    <text evidence="2">The sequence shown here is derived from an EMBL/GenBank/DDBJ whole genome shotgun (WGS) entry which is preliminary data.</text>
</comment>
<dbReference type="Proteomes" id="UP000629468">
    <property type="component" value="Unassembled WGS sequence"/>
</dbReference>
<protein>
    <submittedName>
        <fullName evidence="2">Uncharacterized protein</fullName>
    </submittedName>
</protein>
<evidence type="ECO:0000313" key="3">
    <source>
        <dbReference type="Proteomes" id="UP000629468"/>
    </source>
</evidence>
<feature type="region of interest" description="Disordered" evidence="1">
    <location>
        <begin position="69"/>
        <end position="128"/>
    </location>
</feature>
<feature type="compositionally biased region" description="Pro residues" evidence="1">
    <location>
        <begin position="101"/>
        <end position="114"/>
    </location>
</feature>
<accession>A0A8H7F7B8</accession>
<feature type="region of interest" description="Disordered" evidence="1">
    <location>
        <begin position="198"/>
        <end position="252"/>
    </location>
</feature>
<sequence length="252" mass="27339">MAKAYRKRTHAIHNILRWIHTREDFEDLGNWSDEGEILEGMFNSVVGRALLQAARNMEDELELPAVSHMTAPTPSRQSGLPDSSFTPLSYASGSRGLDKPSPAPFPSTPTPAPTSTPSTGPSRTMTAGQKGMLKLVNTTIVMLDNIEADHPLYSQFVDCMLRATHTLIKRRDLDGYNVSSVAGIGSFSEQLAKIIGMVNPSPPAFEPTPPPPTPSGTAPSRPRSPSADMDMTPRKTKKAKPAQPTPLLNVER</sequence>
<organism evidence="2 3">
    <name type="scientific">Agaricus bisporus var. burnettii</name>
    <dbReference type="NCBI Taxonomy" id="192524"/>
    <lineage>
        <taxon>Eukaryota</taxon>
        <taxon>Fungi</taxon>
        <taxon>Dikarya</taxon>
        <taxon>Basidiomycota</taxon>
        <taxon>Agaricomycotina</taxon>
        <taxon>Agaricomycetes</taxon>
        <taxon>Agaricomycetidae</taxon>
        <taxon>Agaricales</taxon>
        <taxon>Agaricineae</taxon>
        <taxon>Agaricaceae</taxon>
        <taxon>Agaricus</taxon>
    </lineage>
</organism>
<feature type="compositionally biased region" description="Polar residues" evidence="1">
    <location>
        <begin position="70"/>
        <end position="92"/>
    </location>
</feature>
<dbReference type="AlphaFoldDB" id="A0A8H7F7B8"/>
<feature type="compositionally biased region" description="Pro residues" evidence="1">
    <location>
        <begin position="200"/>
        <end position="214"/>
    </location>
</feature>